<keyword evidence="3 5" id="KW-0159">Chromosome partition</keyword>
<sequence>MDNQTPPQDNHDTAPLATDHDLPAQSTLLPDSPQPSLTQLIEALLFVAAEPMTLDQLTRILDVEAAEVVNAIDELSTIYAQRGIRLQRHNDHVMFVSAPEAAPTIRRFLGAQQNQRLSHAALETLAIIAYRQPITRAQIDAIRGVDSSAALRALLSRDLICEAGRLEVLGRPILYATTPTFLQQFGLTSLDELPPIEIPEAEKGDDEKE</sequence>
<dbReference type="STRING" id="324602.Caur_3934"/>
<dbReference type="FunCoup" id="A9WDJ2">
    <property type="interactions" value="324"/>
</dbReference>
<name>A9WDJ2_CHLAA</name>
<accession>A9WDJ2</accession>
<dbReference type="GO" id="GO:0051304">
    <property type="term" value="P:chromosome separation"/>
    <property type="evidence" value="ECO:0007669"/>
    <property type="project" value="InterPro"/>
</dbReference>
<dbReference type="GO" id="GO:0006260">
    <property type="term" value="P:DNA replication"/>
    <property type="evidence" value="ECO:0007669"/>
    <property type="project" value="UniProtKB-UniRule"/>
</dbReference>
<organism evidence="7 8">
    <name type="scientific">Chloroflexus aurantiacus (strain ATCC 29366 / DSM 635 / J-10-fl)</name>
    <dbReference type="NCBI Taxonomy" id="324602"/>
    <lineage>
        <taxon>Bacteria</taxon>
        <taxon>Bacillati</taxon>
        <taxon>Chloroflexota</taxon>
        <taxon>Chloroflexia</taxon>
        <taxon>Chloroflexales</taxon>
        <taxon>Chloroflexineae</taxon>
        <taxon>Chloroflexaceae</taxon>
        <taxon>Chloroflexus</taxon>
    </lineage>
</organism>
<feature type="compositionally biased region" description="Polar residues" evidence="6">
    <location>
        <begin position="24"/>
        <end position="33"/>
    </location>
</feature>
<gene>
    <name evidence="5" type="primary">scpB</name>
    <name evidence="7" type="ordered locus">Caur_3934</name>
</gene>
<comment type="subunit">
    <text evidence="5">Homodimer. Homodimerization may be required to stabilize the binding of ScpA to the Smc head domains. Component of a cohesin-like complex composed of ScpA, ScpB and the Smc homodimer, in which ScpA and ScpB bind to the head domain of Smc. The presence of the three proteins is required for the association of the complex with DNA.</text>
</comment>
<proteinExistence type="inferred from homology"/>
<dbReference type="EnsemblBacteria" id="ABY37111">
    <property type="protein sequence ID" value="ABY37111"/>
    <property type="gene ID" value="Caur_3934"/>
</dbReference>
<keyword evidence="8" id="KW-1185">Reference proteome</keyword>
<dbReference type="InterPro" id="IPR005234">
    <property type="entry name" value="ScpB_csome_segregation"/>
</dbReference>
<keyword evidence="2 5" id="KW-0132">Cell division</keyword>
<dbReference type="SUPFAM" id="SSF46785">
    <property type="entry name" value="Winged helix' DNA-binding domain"/>
    <property type="match status" value="2"/>
</dbReference>
<dbReference type="InParanoid" id="A9WDJ2"/>
<dbReference type="HAMAP" id="MF_01804">
    <property type="entry name" value="ScpB"/>
    <property type="match status" value="1"/>
</dbReference>
<dbReference type="EMBL" id="CP000909">
    <property type="protein sequence ID" value="ABY37111.1"/>
    <property type="molecule type" value="Genomic_DNA"/>
</dbReference>
<evidence type="ECO:0000313" key="7">
    <source>
        <dbReference type="EMBL" id="ABY37111.1"/>
    </source>
</evidence>
<dbReference type="InterPro" id="IPR036390">
    <property type="entry name" value="WH_DNA-bd_sf"/>
</dbReference>
<dbReference type="NCBIfam" id="TIGR00281">
    <property type="entry name" value="SMC-Scp complex subunit ScpB"/>
    <property type="match status" value="1"/>
</dbReference>
<dbReference type="PANTHER" id="PTHR34298">
    <property type="entry name" value="SEGREGATION AND CONDENSATION PROTEIN B"/>
    <property type="match status" value="1"/>
</dbReference>
<dbReference type="InterPro" id="IPR036388">
    <property type="entry name" value="WH-like_DNA-bd_sf"/>
</dbReference>
<keyword evidence="4 5" id="KW-0131">Cell cycle</keyword>
<dbReference type="PATRIC" id="fig|324602.8.peg.4409"/>
<reference evidence="8" key="1">
    <citation type="journal article" date="2011" name="BMC Genomics">
        <title>Complete genome sequence of the filamentous anoxygenic phototrophic bacterium Chloroflexus aurantiacus.</title>
        <authorList>
            <person name="Tang K.H."/>
            <person name="Barry K."/>
            <person name="Chertkov O."/>
            <person name="Dalin E."/>
            <person name="Han C.S."/>
            <person name="Hauser L.J."/>
            <person name="Honchak B.M."/>
            <person name="Karbach L.E."/>
            <person name="Land M.L."/>
            <person name="Lapidus A."/>
            <person name="Larimer F.W."/>
            <person name="Mikhailova N."/>
            <person name="Pitluck S."/>
            <person name="Pierson B.K."/>
            <person name="Blankenship R.E."/>
        </authorList>
    </citation>
    <scope>NUCLEOTIDE SEQUENCE [LARGE SCALE GENOMIC DNA]</scope>
    <source>
        <strain evidence="8">ATCC 29366 / DSM 635 / J-10-fl</strain>
    </source>
</reference>
<dbReference type="RefSeq" id="WP_012259764.1">
    <property type="nucleotide sequence ID" value="NC_010175.1"/>
</dbReference>
<evidence type="ECO:0000256" key="1">
    <source>
        <dbReference type="ARBA" id="ARBA00022490"/>
    </source>
</evidence>
<keyword evidence="1 5" id="KW-0963">Cytoplasm</keyword>
<dbReference type="Proteomes" id="UP000002008">
    <property type="component" value="Chromosome"/>
</dbReference>
<evidence type="ECO:0000256" key="2">
    <source>
        <dbReference type="ARBA" id="ARBA00022618"/>
    </source>
</evidence>
<comment type="function">
    <text evidence="5">Participates in chromosomal partition during cell division. May act via the formation of a condensin-like complex containing Smc and ScpA that pull DNA away from mid-cell into both cell halves.</text>
</comment>
<dbReference type="HOGENOM" id="CLU_045647_5_3_0"/>
<dbReference type="Gene3D" id="1.10.10.10">
    <property type="entry name" value="Winged helix-like DNA-binding domain superfamily/Winged helix DNA-binding domain"/>
    <property type="match status" value="2"/>
</dbReference>
<evidence type="ECO:0000256" key="4">
    <source>
        <dbReference type="ARBA" id="ARBA00023306"/>
    </source>
</evidence>
<feature type="region of interest" description="Disordered" evidence="6">
    <location>
        <begin position="1"/>
        <end position="33"/>
    </location>
</feature>
<evidence type="ECO:0000256" key="6">
    <source>
        <dbReference type="SAM" id="MobiDB-lite"/>
    </source>
</evidence>
<dbReference type="AlphaFoldDB" id="A9WDJ2"/>
<comment type="subcellular location">
    <subcellularLocation>
        <location evidence="5">Cytoplasm</location>
    </subcellularLocation>
    <text evidence="5">Associated with two foci at the outer edges of the nucleoid region in young cells, and at four foci within both cell halves in older cells.</text>
</comment>
<dbReference type="PANTHER" id="PTHR34298:SF2">
    <property type="entry name" value="SEGREGATION AND CONDENSATION PROTEIN B"/>
    <property type="match status" value="1"/>
</dbReference>
<evidence type="ECO:0000256" key="5">
    <source>
        <dbReference type="HAMAP-Rule" id="MF_01804"/>
    </source>
</evidence>
<dbReference type="GO" id="GO:0051301">
    <property type="term" value="P:cell division"/>
    <property type="evidence" value="ECO:0007669"/>
    <property type="project" value="UniProtKB-KW"/>
</dbReference>
<protein>
    <recommendedName>
        <fullName evidence="5">Segregation and condensation protein B</fullName>
    </recommendedName>
</protein>
<evidence type="ECO:0000256" key="3">
    <source>
        <dbReference type="ARBA" id="ARBA00022829"/>
    </source>
</evidence>
<dbReference type="Pfam" id="PF04079">
    <property type="entry name" value="SMC_ScpB"/>
    <property type="match status" value="1"/>
</dbReference>
<dbReference type="GO" id="GO:0005737">
    <property type="term" value="C:cytoplasm"/>
    <property type="evidence" value="ECO:0007669"/>
    <property type="project" value="UniProtKB-SubCell"/>
</dbReference>
<comment type="similarity">
    <text evidence="5">Belongs to the ScpB family.</text>
</comment>
<evidence type="ECO:0000313" key="8">
    <source>
        <dbReference type="Proteomes" id="UP000002008"/>
    </source>
</evidence>
<dbReference type="eggNOG" id="COG1386">
    <property type="taxonomic scope" value="Bacteria"/>
</dbReference>
<dbReference type="KEGG" id="cau:Caur_3934"/>